<dbReference type="RefSeq" id="WP_229291780.1">
    <property type="nucleotide sequence ID" value="NZ_CP086654.1"/>
</dbReference>
<dbReference type="PANTHER" id="PTHR33498">
    <property type="entry name" value="TRANSPOSASE FOR INSERTION SEQUENCE ELEMENT IS1557"/>
    <property type="match status" value="1"/>
</dbReference>
<dbReference type="EMBL" id="CP086654">
    <property type="protein sequence ID" value="UEX89276.1"/>
    <property type="molecule type" value="Genomic_DNA"/>
</dbReference>
<name>A0ABY3PAG9_9STAP</name>
<dbReference type="Proteomes" id="UP001197626">
    <property type="component" value="Chromosome"/>
</dbReference>
<proteinExistence type="predicted"/>
<accession>A0ABY3PAG9</accession>
<dbReference type="PANTHER" id="PTHR33498:SF1">
    <property type="entry name" value="TRANSPOSASE FOR INSERTION SEQUENCE ELEMENT IS1557"/>
    <property type="match status" value="1"/>
</dbReference>
<evidence type="ECO:0000313" key="1">
    <source>
        <dbReference type="EMBL" id="UEX89276.1"/>
    </source>
</evidence>
<organism evidence="1 2">
    <name type="scientific">Staphylococcus ratti</name>
    <dbReference type="NCBI Taxonomy" id="2892440"/>
    <lineage>
        <taxon>Bacteria</taxon>
        <taxon>Bacillati</taxon>
        <taxon>Bacillota</taxon>
        <taxon>Bacilli</taxon>
        <taxon>Bacillales</taxon>
        <taxon>Staphylococcaceae</taxon>
        <taxon>Staphylococcus</taxon>
    </lineage>
</organism>
<dbReference type="InterPro" id="IPR047951">
    <property type="entry name" value="Transpos_ISL3"/>
</dbReference>
<sequence>MVCWRAYTAKTNVVEDNCFISNHIQKAIIDKATQVRSKTDIASDCNVSASSIKHVIHKVSNEITMKPTKGLPSHLAMDEFKSVKNISGSLSFISFGYRNFYNFKNRIFINFRLYKRPKKKAMPLLIVKLLK</sequence>
<evidence type="ECO:0000313" key="2">
    <source>
        <dbReference type="Proteomes" id="UP001197626"/>
    </source>
</evidence>
<protein>
    <recommendedName>
        <fullName evidence="3">Transposase</fullName>
    </recommendedName>
</protein>
<gene>
    <name evidence="1" type="ORF">LN051_06730</name>
</gene>
<keyword evidence="2" id="KW-1185">Reference proteome</keyword>
<reference evidence="1 2" key="1">
    <citation type="journal article" date="2022" name="Pathogens">
        <title>Staphylococcus ratti sp. nov. Isolated from a Lab Rat.</title>
        <authorList>
            <person name="Kovarovic V."/>
            <person name="Sedlacek I."/>
            <person name="Petras P."/>
            <person name="Kralova S."/>
            <person name="Maslanova I."/>
            <person name="Svec P."/>
            <person name="Neumann-Schaal M."/>
            <person name="Botka T."/>
            <person name="Gelbicova T."/>
            <person name="Stankova E."/>
            <person name="Doskar J."/>
            <person name="Pantucek R."/>
        </authorList>
    </citation>
    <scope>NUCLEOTIDE SEQUENCE [LARGE SCALE GENOMIC DNA]</scope>
    <source>
        <strain evidence="1 2">CCM 9025</strain>
    </source>
</reference>
<evidence type="ECO:0008006" key="3">
    <source>
        <dbReference type="Google" id="ProtNLM"/>
    </source>
</evidence>